<evidence type="ECO:0000259" key="1">
    <source>
        <dbReference type="Pfam" id="PF14214"/>
    </source>
</evidence>
<name>A0A0B7N4D6_9FUNG</name>
<reference evidence="2 3" key="1">
    <citation type="submission" date="2014-09" db="EMBL/GenBank/DDBJ databases">
        <authorList>
            <person name="Ellenberger Sabrina"/>
        </authorList>
    </citation>
    <scope>NUCLEOTIDE SEQUENCE [LARGE SCALE GENOMIC DNA]</scope>
    <source>
        <strain evidence="2 3">CBS 412.66</strain>
    </source>
</reference>
<accession>A0A0B7N4D6</accession>
<dbReference type="STRING" id="35722.A0A0B7N4D6"/>
<organism evidence="2 3">
    <name type="scientific">Parasitella parasitica</name>
    <dbReference type="NCBI Taxonomy" id="35722"/>
    <lineage>
        <taxon>Eukaryota</taxon>
        <taxon>Fungi</taxon>
        <taxon>Fungi incertae sedis</taxon>
        <taxon>Mucoromycota</taxon>
        <taxon>Mucoromycotina</taxon>
        <taxon>Mucoromycetes</taxon>
        <taxon>Mucorales</taxon>
        <taxon>Mucorineae</taxon>
        <taxon>Mucoraceae</taxon>
        <taxon>Parasitella</taxon>
    </lineage>
</organism>
<sequence length="377" mass="44122">MFQKLGPPQLFLTFTCDDFATEYNQLLDGEPPWSDPVLFAQHYRRCFQRMLNYYILRRRGAFGRLVGGITDWAYTVKLQDRGSPHVHLVLWTGRTAEDLVGDNRVVCAQIPNIRTNPRLHKLVLNRQIHTCRNYCHRATGDNVLCRFGYPNATAVVQEFDPLNERAVYQRAEIESNVDPYNPYLHQLVGTSMDMQVNFGNNVALYLSKYMSKNDTSASMEWGMENIQDHFRARVVGAVDAAYFLAGWSKHRSSRGTIYISVVFPGMDERRQLRRGLERLAADDENIFYPTHLEKYEARHRQTDHLTMVEYFTCYMITKEEDIEEEFADEPDFFGFFDRDSINAMEETIFDERINKIIPIACTDALGRRYVRRMRNRL</sequence>
<evidence type="ECO:0000313" key="3">
    <source>
        <dbReference type="Proteomes" id="UP000054107"/>
    </source>
</evidence>
<dbReference type="OrthoDB" id="2280876at2759"/>
<dbReference type="InterPro" id="IPR025476">
    <property type="entry name" value="Helitron_helicase-like"/>
</dbReference>
<proteinExistence type="predicted"/>
<dbReference type="Proteomes" id="UP000054107">
    <property type="component" value="Unassembled WGS sequence"/>
</dbReference>
<dbReference type="EMBL" id="LN723726">
    <property type="protein sequence ID" value="CEP10308.1"/>
    <property type="molecule type" value="Genomic_DNA"/>
</dbReference>
<gene>
    <name evidence="2" type="primary">PARPA_03970.1 scaffold 10729</name>
</gene>
<evidence type="ECO:0000313" key="2">
    <source>
        <dbReference type="EMBL" id="CEP10308.1"/>
    </source>
</evidence>
<dbReference type="Pfam" id="PF14214">
    <property type="entry name" value="Helitron_like_N"/>
    <property type="match status" value="1"/>
</dbReference>
<dbReference type="AlphaFoldDB" id="A0A0B7N4D6"/>
<keyword evidence="3" id="KW-1185">Reference proteome</keyword>
<protein>
    <recommendedName>
        <fullName evidence="1">Helitron helicase-like domain-containing protein</fullName>
    </recommendedName>
</protein>
<feature type="domain" description="Helitron helicase-like" evidence="1">
    <location>
        <begin position="1"/>
        <end position="90"/>
    </location>
</feature>